<protein>
    <submittedName>
        <fullName evidence="2">Uncharacterized protein</fullName>
    </submittedName>
</protein>
<organism evidence="2 3">
    <name type="scientific">Cordylochernes scorpioides</name>
    <dbReference type="NCBI Taxonomy" id="51811"/>
    <lineage>
        <taxon>Eukaryota</taxon>
        <taxon>Metazoa</taxon>
        <taxon>Ecdysozoa</taxon>
        <taxon>Arthropoda</taxon>
        <taxon>Chelicerata</taxon>
        <taxon>Arachnida</taxon>
        <taxon>Pseudoscorpiones</taxon>
        <taxon>Cheliferoidea</taxon>
        <taxon>Chernetidae</taxon>
        <taxon>Cordylochernes</taxon>
    </lineage>
</organism>
<evidence type="ECO:0000313" key="2">
    <source>
        <dbReference type="EMBL" id="UYV61810.1"/>
    </source>
</evidence>
<proteinExistence type="predicted"/>
<gene>
    <name evidence="2" type="ORF">LAZ67_1006698</name>
</gene>
<evidence type="ECO:0000256" key="1">
    <source>
        <dbReference type="SAM" id="MobiDB-lite"/>
    </source>
</evidence>
<dbReference type="Proteomes" id="UP001235939">
    <property type="component" value="Chromosome 01"/>
</dbReference>
<accession>A0ABY6JZX2</accession>
<evidence type="ECO:0000313" key="3">
    <source>
        <dbReference type="Proteomes" id="UP001235939"/>
    </source>
</evidence>
<reference evidence="2 3" key="1">
    <citation type="submission" date="2022-01" db="EMBL/GenBank/DDBJ databases">
        <title>A chromosomal length assembly of Cordylochernes scorpioides.</title>
        <authorList>
            <person name="Zeh D."/>
            <person name="Zeh J."/>
        </authorList>
    </citation>
    <scope>NUCLEOTIDE SEQUENCE [LARGE SCALE GENOMIC DNA]</scope>
    <source>
        <strain evidence="2">IN4F17</strain>
        <tissue evidence="2">Whole Body</tissue>
    </source>
</reference>
<sequence>MLYSGQFSKGASAYSSEKVLIWETSLQKSLVKVLDWRGLRTRSIIGLILSGGKAQCSQEVPEIAVEDSDERSAIEDSQPSEPLDVESYGVGASSDVEVGAQTKSPKATSSKVLCMKKEESSIDLEEEETGRNEPSPASITFKALETTDSKEIDLTILGNIAREHCAQGITFEQSNVIRTLGLGWIQGEDCFLYEIQLLEKTSATTTSEMLSFIARLEDPLR</sequence>
<dbReference type="EMBL" id="CP092863">
    <property type="protein sequence ID" value="UYV61810.1"/>
    <property type="molecule type" value="Genomic_DNA"/>
</dbReference>
<name>A0ABY6JZX2_9ARAC</name>
<feature type="region of interest" description="Disordered" evidence="1">
    <location>
        <begin position="64"/>
        <end position="87"/>
    </location>
</feature>
<keyword evidence="3" id="KW-1185">Reference proteome</keyword>